<dbReference type="SUPFAM" id="SSF158745">
    <property type="entry name" value="LanC-like"/>
    <property type="match status" value="1"/>
</dbReference>
<dbReference type="CDD" id="cd04794">
    <property type="entry name" value="euk_LANCL"/>
    <property type="match status" value="1"/>
</dbReference>
<dbReference type="AlphaFoldDB" id="A0A2V0NKN2"/>
<evidence type="ECO:0000313" key="3">
    <source>
        <dbReference type="Proteomes" id="UP000247498"/>
    </source>
</evidence>
<organism evidence="2 3">
    <name type="scientific">Raphidocelis subcapitata</name>
    <dbReference type="NCBI Taxonomy" id="307507"/>
    <lineage>
        <taxon>Eukaryota</taxon>
        <taxon>Viridiplantae</taxon>
        <taxon>Chlorophyta</taxon>
        <taxon>core chlorophytes</taxon>
        <taxon>Chlorophyceae</taxon>
        <taxon>CS clade</taxon>
        <taxon>Sphaeropleales</taxon>
        <taxon>Selenastraceae</taxon>
        <taxon>Raphidocelis</taxon>
    </lineage>
</organism>
<dbReference type="PANTHER" id="PTHR12736:SF7">
    <property type="entry name" value="LANC-LIKE PROTEIN 3"/>
    <property type="match status" value="1"/>
</dbReference>
<dbReference type="Proteomes" id="UP000247498">
    <property type="component" value="Unassembled WGS sequence"/>
</dbReference>
<dbReference type="GO" id="GO:0046872">
    <property type="term" value="F:metal ion binding"/>
    <property type="evidence" value="ECO:0007669"/>
    <property type="project" value="UniProtKB-KW"/>
</dbReference>
<dbReference type="PRINTS" id="PR01950">
    <property type="entry name" value="LANCSUPER"/>
</dbReference>
<keyword evidence="1" id="KW-0479">Metal-binding</keyword>
<protein>
    <recommendedName>
        <fullName evidence="4">LanC 3</fullName>
    </recommendedName>
</protein>
<dbReference type="PRINTS" id="PR01955">
    <property type="entry name" value="LANCFRANKIA"/>
</dbReference>
<dbReference type="InterPro" id="IPR012341">
    <property type="entry name" value="6hp_glycosidase-like_sf"/>
</dbReference>
<dbReference type="OrthoDB" id="10257263at2759"/>
<dbReference type="GO" id="GO:0031179">
    <property type="term" value="P:peptide modification"/>
    <property type="evidence" value="ECO:0007669"/>
    <property type="project" value="InterPro"/>
</dbReference>
<dbReference type="PANTHER" id="PTHR12736">
    <property type="entry name" value="LANC-LIKE PROTEIN"/>
    <property type="match status" value="1"/>
</dbReference>
<feature type="binding site" evidence="1">
    <location>
        <position position="298"/>
    </location>
    <ligand>
        <name>Zn(2+)</name>
        <dbReference type="ChEBI" id="CHEBI:29105"/>
    </ligand>
</feature>
<feature type="binding site" evidence="1">
    <location>
        <position position="345"/>
    </location>
    <ligand>
        <name>Zn(2+)</name>
        <dbReference type="ChEBI" id="CHEBI:29105"/>
    </ligand>
</feature>
<dbReference type="InParanoid" id="A0A2V0NKN2"/>
<dbReference type="Gene3D" id="1.50.10.10">
    <property type="match status" value="1"/>
</dbReference>
<dbReference type="SMART" id="SM01260">
    <property type="entry name" value="LANC_like"/>
    <property type="match status" value="1"/>
</dbReference>
<proteinExistence type="predicted"/>
<feature type="binding site" evidence="1">
    <location>
        <position position="344"/>
    </location>
    <ligand>
        <name>Zn(2+)</name>
        <dbReference type="ChEBI" id="CHEBI:29105"/>
    </ligand>
</feature>
<keyword evidence="1" id="KW-0862">Zinc</keyword>
<sequence>MARYHANTAAGAGAGAAALASEWAPRLPAVLQEVKGAVAGAARSGIEAGPTLYTGTAGVAFALARAARCDPGLLPLAARLAESAAGRGAALRRRVAESVLDGQAGVAAVQAIVTSAANPSAPLDEPLSRFRACCAQAASAPGAGSDEVLYGRAGCVLGALTLNKQLGRGAVDDATLGAICAAMLASGRALSARLGLAAGGGPPLFYTWPEGGGRGHPYLGAAHGLLGIVHALLHCWDLLPSLDARARADALATLDYALSLESSVPGRGAAGGHWPVMARLGGLQEDAAGREPVLVHWCHGSPGVAMTLCRAFEVTGDLKYLAAAVSAGQLVWERGLLTKGPGLCHGVSGNAYALLACWRATRDPLWLARAQRFAVFIGEPGGGGGRGDWGAPDHPASLFEGLGGALVLLSDLTADAEGARFPFYEV</sequence>
<dbReference type="GO" id="GO:0005886">
    <property type="term" value="C:plasma membrane"/>
    <property type="evidence" value="ECO:0007669"/>
    <property type="project" value="TreeGrafter"/>
</dbReference>
<keyword evidence="3" id="KW-1185">Reference proteome</keyword>
<comment type="caution">
    <text evidence="2">The sequence shown here is derived from an EMBL/GenBank/DDBJ whole genome shotgun (WGS) entry which is preliminary data.</text>
</comment>
<evidence type="ECO:0000256" key="1">
    <source>
        <dbReference type="PIRSR" id="PIRSR607822-1"/>
    </source>
</evidence>
<reference evidence="2 3" key="1">
    <citation type="journal article" date="2018" name="Sci. Rep.">
        <title>Raphidocelis subcapitata (=Pseudokirchneriella subcapitata) provides an insight into genome evolution and environmental adaptations in the Sphaeropleales.</title>
        <authorList>
            <person name="Suzuki S."/>
            <person name="Yamaguchi H."/>
            <person name="Nakajima N."/>
            <person name="Kawachi M."/>
        </authorList>
    </citation>
    <scope>NUCLEOTIDE SEQUENCE [LARGE SCALE GENOMIC DNA]</scope>
    <source>
        <strain evidence="2 3">NIES-35</strain>
    </source>
</reference>
<dbReference type="InterPro" id="IPR007822">
    <property type="entry name" value="LANC-like"/>
</dbReference>
<dbReference type="Pfam" id="PF05147">
    <property type="entry name" value="LANC_like"/>
    <property type="match status" value="1"/>
</dbReference>
<name>A0A2V0NKN2_9CHLO</name>
<evidence type="ECO:0008006" key="4">
    <source>
        <dbReference type="Google" id="ProtNLM"/>
    </source>
</evidence>
<gene>
    <name evidence="2" type="ORF">Rsub_00603</name>
</gene>
<dbReference type="GO" id="GO:0005975">
    <property type="term" value="P:carbohydrate metabolic process"/>
    <property type="evidence" value="ECO:0007669"/>
    <property type="project" value="InterPro"/>
</dbReference>
<dbReference type="EMBL" id="BDRX01000002">
    <property type="protein sequence ID" value="GBF87891.1"/>
    <property type="molecule type" value="Genomic_DNA"/>
</dbReference>
<accession>A0A2V0NKN2</accession>
<evidence type="ECO:0000313" key="2">
    <source>
        <dbReference type="EMBL" id="GBF87891.1"/>
    </source>
</evidence>